<proteinExistence type="predicted"/>
<dbReference type="SUPFAM" id="SSF55961">
    <property type="entry name" value="Bet v1-like"/>
    <property type="match status" value="1"/>
</dbReference>
<dbReference type="EMBL" id="RBXR01000001">
    <property type="protein sequence ID" value="RKT73878.1"/>
    <property type="molecule type" value="Genomic_DNA"/>
</dbReference>
<dbReference type="AlphaFoldDB" id="A0A495XQF1"/>
<evidence type="ECO:0000313" key="1">
    <source>
        <dbReference type="EMBL" id="RKT73878.1"/>
    </source>
</evidence>
<dbReference type="OrthoDB" id="5244508at2"/>
<dbReference type="InterPro" id="IPR023393">
    <property type="entry name" value="START-like_dom_sf"/>
</dbReference>
<organism evidence="1 2">
    <name type="scientific">Saccharothrix variisporea</name>
    <dbReference type="NCBI Taxonomy" id="543527"/>
    <lineage>
        <taxon>Bacteria</taxon>
        <taxon>Bacillati</taxon>
        <taxon>Actinomycetota</taxon>
        <taxon>Actinomycetes</taxon>
        <taxon>Pseudonocardiales</taxon>
        <taxon>Pseudonocardiaceae</taxon>
        <taxon>Saccharothrix</taxon>
    </lineage>
</organism>
<sequence length="142" mass="15549">MTSYTHRASVDLPADHLFGFLSQPEALPRYFPDLTEVEPTGGDHVHVEAEVGGRHVEAEGWLHVDRDRRTLSWGSPGEDDYHGELTVSEDGAGRSEVAVTLHTERAGGPDVQRGLEEAVAVLTQRATAETQTEAAEKGDDWF</sequence>
<dbReference type="Proteomes" id="UP000272729">
    <property type="component" value="Unassembled WGS sequence"/>
</dbReference>
<keyword evidence="2" id="KW-1185">Reference proteome</keyword>
<accession>A0A495XQF1</accession>
<dbReference type="Gene3D" id="3.30.530.20">
    <property type="match status" value="1"/>
</dbReference>
<reference evidence="1 2" key="1">
    <citation type="submission" date="2018-10" db="EMBL/GenBank/DDBJ databases">
        <title>Sequencing the genomes of 1000 actinobacteria strains.</title>
        <authorList>
            <person name="Klenk H.-P."/>
        </authorList>
    </citation>
    <scope>NUCLEOTIDE SEQUENCE [LARGE SCALE GENOMIC DNA]</scope>
    <source>
        <strain evidence="1 2">DSM 43911</strain>
    </source>
</reference>
<dbReference type="InterPro" id="IPR019587">
    <property type="entry name" value="Polyketide_cyclase/dehydratase"/>
</dbReference>
<name>A0A495XQF1_9PSEU</name>
<comment type="caution">
    <text evidence="1">The sequence shown here is derived from an EMBL/GenBank/DDBJ whole genome shotgun (WGS) entry which is preliminary data.</text>
</comment>
<evidence type="ECO:0000313" key="2">
    <source>
        <dbReference type="Proteomes" id="UP000272729"/>
    </source>
</evidence>
<dbReference type="RefSeq" id="WP_121227985.1">
    <property type="nucleotide sequence ID" value="NZ_JBIUBA010000034.1"/>
</dbReference>
<gene>
    <name evidence="1" type="ORF">DFJ66_7215</name>
</gene>
<dbReference type="Pfam" id="PF10604">
    <property type="entry name" value="Polyketide_cyc2"/>
    <property type="match status" value="1"/>
</dbReference>
<protein>
    <submittedName>
        <fullName evidence="1">Polyketide cyclase/dehydrase/lipid transport protein</fullName>
    </submittedName>
</protein>